<dbReference type="SUPFAM" id="SSF141868">
    <property type="entry name" value="EAL domain-like"/>
    <property type="match status" value="1"/>
</dbReference>
<dbReference type="Pfam" id="PF00563">
    <property type="entry name" value="EAL"/>
    <property type="match status" value="1"/>
</dbReference>
<proteinExistence type="predicted"/>
<evidence type="ECO:0000313" key="2">
    <source>
        <dbReference type="EMBL" id="MBM7589775.1"/>
    </source>
</evidence>
<dbReference type="GO" id="GO:0071111">
    <property type="term" value="F:cyclic-guanylate-specific phosphodiesterase activity"/>
    <property type="evidence" value="ECO:0007669"/>
    <property type="project" value="InterPro"/>
</dbReference>
<dbReference type="EMBL" id="JAFBEB010000003">
    <property type="protein sequence ID" value="MBM7589775.1"/>
    <property type="molecule type" value="Genomic_DNA"/>
</dbReference>
<evidence type="ECO:0000313" key="3">
    <source>
        <dbReference type="Proteomes" id="UP000717624"/>
    </source>
</evidence>
<reference evidence="2" key="1">
    <citation type="submission" date="2021-01" db="EMBL/GenBank/DDBJ databases">
        <title>Genomic Encyclopedia of Type Strains, Phase IV (KMG-IV): sequencing the most valuable type-strain genomes for metagenomic binning, comparative biology and taxonomic classification.</title>
        <authorList>
            <person name="Goeker M."/>
        </authorList>
    </citation>
    <scope>NUCLEOTIDE SEQUENCE</scope>
    <source>
        <strain evidence="2">DSM 25523</strain>
    </source>
</reference>
<dbReference type="PANTHER" id="PTHR33121:SF76">
    <property type="entry name" value="SIGNALING PROTEIN"/>
    <property type="match status" value="1"/>
</dbReference>
<dbReference type="AlphaFoldDB" id="A0A938XY09"/>
<accession>A0A938XY09</accession>
<dbReference type="CDD" id="cd01948">
    <property type="entry name" value="EAL"/>
    <property type="match status" value="1"/>
</dbReference>
<dbReference type="Gene3D" id="3.20.20.450">
    <property type="entry name" value="EAL domain"/>
    <property type="match status" value="1"/>
</dbReference>
<dbReference type="InterPro" id="IPR050706">
    <property type="entry name" value="Cyclic-di-GMP_PDE-like"/>
</dbReference>
<dbReference type="PROSITE" id="PS50883">
    <property type="entry name" value="EAL"/>
    <property type="match status" value="1"/>
</dbReference>
<dbReference type="PANTHER" id="PTHR33121">
    <property type="entry name" value="CYCLIC DI-GMP PHOSPHODIESTERASE PDEF"/>
    <property type="match status" value="1"/>
</dbReference>
<dbReference type="InterPro" id="IPR035919">
    <property type="entry name" value="EAL_sf"/>
</dbReference>
<protein>
    <submittedName>
        <fullName evidence="2">EAL domain-containing protein (Putative c-di-GMP-specific phosphodiesterase class I)</fullName>
    </submittedName>
</protein>
<dbReference type="SMART" id="SM00052">
    <property type="entry name" value="EAL"/>
    <property type="match status" value="1"/>
</dbReference>
<dbReference type="Proteomes" id="UP000717624">
    <property type="component" value="Unassembled WGS sequence"/>
</dbReference>
<gene>
    <name evidence="2" type="ORF">JOD01_001375</name>
</gene>
<comment type="caution">
    <text evidence="2">The sequence shown here is derived from an EMBL/GenBank/DDBJ whole genome shotgun (WGS) entry which is preliminary data.</text>
</comment>
<keyword evidence="3" id="KW-1185">Reference proteome</keyword>
<organism evidence="2 3">
    <name type="scientific">Brevibacillus fulvus</name>
    <dbReference type="NCBI Taxonomy" id="1125967"/>
    <lineage>
        <taxon>Bacteria</taxon>
        <taxon>Bacillati</taxon>
        <taxon>Bacillota</taxon>
        <taxon>Bacilli</taxon>
        <taxon>Bacillales</taxon>
        <taxon>Paenibacillaceae</taxon>
        <taxon>Brevibacillus</taxon>
    </lineage>
</organism>
<name>A0A938XY09_9BACL</name>
<evidence type="ECO:0000259" key="1">
    <source>
        <dbReference type="PROSITE" id="PS50883"/>
    </source>
</evidence>
<sequence length="198" mass="22475">MARKKKKLFEVDSETLFHAAVEFFSLRQEGLLFLNVFPSTLLQRKFLNFFEKFLTHPAIWGKRVVLEINEGEAVAETKQMQQVINYLRMNGVRVAIDDVGKGAATLQNVIELEPEYLKLDRYFAKGLSTSANKQKLIGALVEYCRNQTHLVLEGIEQPEDLAVAKLLGIQIAQGYLLGRPEELIDQRCVTTQTDMSAN</sequence>
<dbReference type="InterPro" id="IPR001633">
    <property type="entry name" value="EAL_dom"/>
</dbReference>
<feature type="domain" description="EAL" evidence="1">
    <location>
        <begin position="1"/>
        <end position="194"/>
    </location>
</feature>